<evidence type="ECO:0000313" key="2">
    <source>
        <dbReference type="EMBL" id="UUY03835.1"/>
    </source>
</evidence>
<gene>
    <name evidence="2" type="ORF">LRS13_24775</name>
</gene>
<keyword evidence="1" id="KW-0812">Transmembrane</keyword>
<feature type="transmembrane region" description="Helical" evidence="1">
    <location>
        <begin position="45"/>
        <end position="65"/>
    </location>
</feature>
<reference evidence="3" key="1">
    <citation type="submission" date="2021-11" db="EMBL/GenBank/DDBJ databases">
        <title>Cultivation dependent microbiological survey of springs from the worlds oldest radium mine currently devoted to the extraction of radon-saturated water.</title>
        <authorList>
            <person name="Kapinusova G."/>
            <person name="Smrhova T."/>
            <person name="Strejcek M."/>
            <person name="Suman J."/>
            <person name="Jani K."/>
            <person name="Pajer P."/>
            <person name="Uhlik O."/>
        </authorList>
    </citation>
    <scope>NUCLEOTIDE SEQUENCE [LARGE SCALE GENOMIC DNA]</scope>
    <source>
        <strain evidence="3">J379</strain>
    </source>
</reference>
<dbReference type="Proteomes" id="UP001058860">
    <property type="component" value="Chromosome"/>
</dbReference>
<protein>
    <submittedName>
        <fullName evidence="2">Uncharacterized protein</fullName>
    </submittedName>
</protein>
<dbReference type="RefSeq" id="WP_353864332.1">
    <property type="nucleotide sequence ID" value="NZ_CP088295.1"/>
</dbReference>
<accession>A0ABY5PH56</accession>
<evidence type="ECO:0000256" key="1">
    <source>
        <dbReference type="SAM" id="Phobius"/>
    </source>
</evidence>
<proteinExistence type="predicted"/>
<sequence length="70" mass="7280">MADLEHRGNRSPRAAREARAYRLVVTGGIAAVVAAVGIVLAVVGIIGGVIPLVAIIVSIVCFLLFRRTVA</sequence>
<keyword evidence="1" id="KW-0472">Membrane</keyword>
<dbReference type="EMBL" id="CP088295">
    <property type="protein sequence ID" value="UUY03835.1"/>
    <property type="molecule type" value="Genomic_DNA"/>
</dbReference>
<keyword evidence="3" id="KW-1185">Reference proteome</keyword>
<name>A0ABY5PH56_9ACTN</name>
<organism evidence="2 3">
    <name type="scientific">Svornostia abyssi</name>
    <dbReference type="NCBI Taxonomy" id="2898438"/>
    <lineage>
        <taxon>Bacteria</taxon>
        <taxon>Bacillati</taxon>
        <taxon>Actinomycetota</taxon>
        <taxon>Thermoleophilia</taxon>
        <taxon>Solirubrobacterales</taxon>
        <taxon>Baekduiaceae</taxon>
        <taxon>Svornostia</taxon>
    </lineage>
</organism>
<keyword evidence="1" id="KW-1133">Transmembrane helix</keyword>
<evidence type="ECO:0000313" key="3">
    <source>
        <dbReference type="Proteomes" id="UP001058860"/>
    </source>
</evidence>
<feature type="transmembrane region" description="Helical" evidence="1">
    <location>
        <begin position="20"/>
        <end position="39"/>
    </location>
</feature>